<dbReference type="SUPFAM" id="SSF53474">
    <property type="entry name" value="alpha/beta-Hydrolases"/>
    <property type="match status" value="1"/>
</dbReference>
<feature type="domain" description="Partial AB-hydrolase lipase" evidence="5">
    <location>
        <begin position="48"/>
        <end position="116"/>
    </location>
</feature>
<dbReference type="InterPro" id="IPR029058">
    <property type="entry name" value="AB_hydrolase_fold"/>
</dbReference>
<dbReference type="PANTHER" id="PTHR11005">
    <property type="entry name" value="LYSOSOMAL ACID LIPASE-RELATED"/>
    <property type="match status" value="1"/>
</dbReference>
<evidence type="ECO:0000256" key="3">
    <source>
        <dbReference type="PIRSR" id="PIRSR000862-1"/>
    </source>
</evidence>
<evidence type="ECO:0000313" key="6">
    <source>
        <dbReference type="EMBL" id="CAD1846501.1"/>
    </source>
</evidence>
<dbReference type="InterPro" id="IPR025483">
    <property type="entry name" value="Lipase_euk"/>
</dbReference>
<protein>
    <recommendedName>
        <fullName evidence="2">Lipase</fullName>
    </recommendedName>
</protein>
<dbReference type="AlphaFoldDB" id="A0A6V7QUG6"/>
<dbReference type="FunFam" id="3.40.50.1820:FF:000126">
    <property type="entry name" value="Lipase"/>
    <property type="match status" value="1"/>
</dbReference>
<name>A0A6V7QUG6_ANACO</name>
<feature type="active site" description="Charge relay system" evidence="3">
    <location>
        <position position="402"/>
    </location>
</feature>
<keyword evidence="2" id="KW-0378">Hydrolase</keyword>
<keyword evidence="4" id="KW-0732">Signal</keyword>
<dbReference type="InterPro" id="IPR006693">
    <property type="entry name" value="AB_hydrolase_lipase"/>
</dbReference>
<evidence type="ECO:0000256" key="4">
    <source>
        <dbReference type="SAM" id="SignalP"/>
    </source>
</evidence>
<feature type="chain" id="PRO_5027965595" description="Lipase" evidence="4">
    <location>
        <begin position="27"/>
        <end position="426"/>
    </location>
</feature>
<dbReference type="InterPro" id="IPR000801">
    <property type="entry name" value="Esterase-like"/>
</dbReference>
<gene>
    <name evidence="6" type="ORF">CB5_LOCUS29712</name>
</gene>
<dbReference type="Pfam" id="PF04083">
    <property type="entry name" value="Abhydro_lipase"/>
    <property type="match status" value="1"/>
</dbReference>
<dbReference type="PIRSF" id="PIRSF000862">
    <property type="entry name" value="Steryl_ester_lip"/>
    <property type="match status" value="1"/>
</dbReference>
<organism evidence="6">
    <name type="scientific">Ananas comosus var. bracteatus</name>
    <name type="common">red pineapple</name>
    <dbReference type="NCBI Taxonomy" id="296719"/>
    <lineage>
        <taxon>Eukaryota</taxon>
        <taxon>Viridiplantae</taxon>
        <taxon>Streptophyta</taxon>
        <taxon>Embryophyta</taxon>
        <taxon>Tracheophyta</taxon>
        <taxon>Spermatophyta</taxon>
        <taxon>Magnoliopsida</taxon>
        <taxon>Liliopsida</taxon>
        <taxon>Poales</taxon>
        <taxon>Bromeliaceae</taxon>
        <taxon>Bromelioideae</taxon>
        <taxon>Ananas</taxon>
    </lineage>
</organism>
<keyword evidence="2" id="KW-0443">Lipid metabolism</keyword>
<evidence type="ECO:0000256" key="1">
    <source>
        <dbReference type="ARBA" id="ARBA00010701"/>
    </source>
</evidence>
<accession>A0A6V7QUG6</accession>
<evidence type="ECO:0000259" key="5">
    <source>
        <dbReference type="Pfam" id="PF04083"/>
    </source>
</evidence>
<proteinExistence type="inferred from homology"/>
<dbReference type="GO" id="GO:0016042">
    <property type="term" value="P:lipid catabolic process"/>
    <property type="evidence" value="ECO:0007669"/>
    <property type="project" value="UniProtKB-KW"/>
</dbReference>
<keyword evidence="2" id="KW-0442">Lipid degradation</keyword>
<evidence type="ECO:0000256" key="2">
    <source>
        <dbReference type="PIRNR" id="PIRNR000862"/>
    </source>
</evidence>
<reference evidence="6" key="1">
    <citation type="submission" date="2020-07" db="EMBL/GenBank/DDBJ databases">
        <authorList>
            <person name="Lin J."/>
        </authorList>
    </citation>
    <scope>NUCLEOTIDE SEQUENCE</scope>
</reference>
<sequence length="426" mass="47196">MGYNGMAWTTLSILLYICIQFGLTRARALTRSDIAVPSPETTGPCALMVIPRGYKCEEYEVVTTQDGYILSMQRIPQGQGGGINGSGGGGDHDGKRRQPVLLQHGVLMDGITWLLNSPQQSLAFVLADHGFDVWIANTRGTRWSRRHVSLDPSSTAYWAWSWDELVTNELPATFDFVYSKTGQKLHYVGHSMGTLTALASFSEGKLVDKVQSAALLSPIAYLTHMTTPIGILCAKAFIGEIITNWLGIAEFNPQGCANFTHLKDVTNLLKTLCLDPNVDCYDLMRAFTGNNCCLNASTVELFLKYEPQPTSTKTMVHLAQTFRDGVLTKYDYGRGEANIEYYGQSTPPIYNMSNIPKSLPLFLSYGGQDSLSDVRDVELLLDDLKFHEGDKLTVQFVKDYAHADFVMGVSAKQIVYDAVIAFFDRQ</sequence>
<comment type="similarity">
    <text evidence="1 2">Belongs to the AB hydrolase superfamily. Lipase family.</text>
</comment>
<dbReference type="GO" id="GO:0016788">
    <property type="term" value="F:hydrolase activity, acting on ester bonds"/>
    <property type="evidence" value="ECO:0007669"/>
    <property type="project" value="InterPro"/>
</dbReference>
<dbReference type="Pfam" id="PF00756">
    <property type="entry name" value="Esterase"/>
    <property type="match status" value="1"/>
</dbReference>
<feature type="active site" description="Charge relay system" evidence="3">
    <location>
        <position position="369"/>
    </location>
</feature>
<dbReference type="EMBL" id="CAJEUB010000018">
    <property type="protein sequence ID" value="CAD1846501.1"/>
    <property type="molecule type" value="Genomic_DNA"/>
</dbReference>
<feature type="active site" description="Nucleophile" evidence="3">
    <location>
        <position position="191"/>
    </location>
</feature>
<dbReference type="Gene3D" id="3.40.50.1820">
    <property type="entry name" value="alpha/beta hydrolase"/>
    <property type="match status" value="1"/>
</dbReference>
<feature type="signal peptide" evidence="4">
    <location>
        <begin position="1"/>
        <end position="26"/>
    </location>
</feature>